<dbReference type="RefSeq" id="XP_024377411.1">
    <property type="nucleotide sequence ID" value="XM_024521643.2"/>
</dbReference>
<dbReference type="InterPro" id="IPR008263">
    <property type="entry name" value="GH16_AS"/>
</dbReference>
<dbReference type="Gene3D" id="2.60.120.200">
    <property type="match status" value="1"/>
</dbReference>
<comment type="function">
    <text evidence="8">Catalyzes xyloglucan endohydrolysis (XEH) and/or endotransglycosylation (XET). Cleaves and religates xyloglucan polymers, an essential constituent of the primary cell wall, and thereby participates in cell wall construction of growing tissues.</text>
</comment>
<dbReference type="GO" id="GO:0004553">
    <property type="term" value="F:hydrolase activity, hydrolyzing O-glycosyl compounds"/>
    <property type="evidence" value="ECO:0007669"/>
    <property type="project" value="InterPro"/>
</dbReference>
<comment type="similarity">
    <text evidence="8">Belongs to the glycosyl hydrolase 16 family.</text>
</comment>
<evidence type="ECO:0000256" key="4">
    <source>
        <dbReference type="ARBA" id="ARBA00023180"/>
    </source>
</evidence>
<feature type="glycosylation site" description="N-linked (GlcNAc...) asparagine" evidence="7">
    <location>
        <position position="119"/>
    </location>
</feature>
<dbReference type="InterPro" id="IPR010713">
    <property type="entry name" value="XET_C"/>
</dbReference>
<dbReference type="EMBL" id="ABEU02000006">
    <property type="protein sequence ID" value="PNR51955.1"/>
    <property type="molecule type" value="Genomic_DNA"/>
</dbReference>
<keyword evidence="2 8" id="KW-0378">Hydrolase</keyword>
<dbReference type="CDD" id="cd02176">
    <property type="entry name" value="GH16_XET"/>
    <property type="match status" value="1"/>
</dbReference>
<evidence type="ECO:0000259" key="9">
    <source>
        <dbReference type="PROSITE" id="PS51762"/>
    </source>
</evidence>
<dbReference type="Pfam" id="PF06955">
    <property type="entry name" value="XET_C"/>
    <property type="match status" value="1"/>
</dbReference>
<organism evidence="10">
    <name type="scientific">Physcomitrium patens</name>
    <name type="common">Spreading-leaved earth moss</name>
    <name type="synonym">Physcomitrella patens</name>
    <dbReference type="NCBI Taxonomy" id="3218"/>
    <lineage>
        <taxon>Eukaryota</taxon>
        <taxon>Viridiplantae</taxon>
        <taxon>Streptophyta</taxon>
        <taxon>Embryophyta</taxon>
        <taxon>Bryophyta</taxon>
        <taxon>Bryophytina</taxon>
        <taxon>Bryopsida</taxon>
        <taxon>Funariidae</taxon>
        <taxon>Funariales</taxon>
        <taxon>Funariaceae</taxon>
        <taxon>Physcomitrium</taxon>
    </lineage>
</organism>
<dbReference type="PROSITE" id="PS01034">
    <property type="entry name" value="GH16_1"/>
    <property type="match status" value="1"/>
</dbReference>
<evidence type="ECO:0000256" key="8">
    <source>
        <dbReference type="RuleBase" id="RU361120"/>
    </source>
</evidence>
<reference evidence="11" key="3">
    <citation type="submission" date="2020-12" db="UniProtKB">
        <authorList>
            <consortium name="EnsemblPlants"/>
        </authorList>
    </citation>
    <scope>IDENTIFICATION</scope>
</reference>
<accession>A0A2K1KDV3</accession>
<dbReference type="EnsemblPlants" id="Pp3c6_520V3.2">
    <property type="protein sequence ID" value="Pp3c6_520V3.2"/>
    <property type="gene ID" value="Pp3c6_520"/>
</dbReference>
<evidence type="ECO:0000256" key="6">
    <source>
        <dbReference type="PIRSR" id="PIRSR005604-1"/>
    </source>
</evidence>
<feature type="domain" description="GH16" evidence="9">
    <location>
        <begin position="1"/>
        <end position="227"/>
    </location>
</feature>
<keyword evidence="12" id="KW-1185">Reference proteome</keyword>
<dbReference type="GO" id="GO:0016762">
    <property type="term" value="F:xyloglucan:xyloglucosyl transferase activity"/>
    <property type="evidence" value="ECO:0000318"/>
    <property type="project" value="GO_Central"/>
</dbReference>
<dbReference type="GeneID" id="112283207"/>
<keyword evidence="8" id="KW-0961">Cell wall biogenesis/degradation</keyword>
<dbReference type="PANTHER" id="PTHR31062">
    <property type="entry name" value="XYLOGLUCAN ENDOTRANSGLUCOSYLASE/HYDROLASE PROTEIN 8-RELATED"/>
    <property type="match status" value="1"/>
</dbReference>
<feature type="active site" description="Proton donor" evidence="6">
    <location>
        <position position="115"/>
    </location>
</feature>
<dbReference type="Proteomes" id="UP000006727">
    <property type="component" value="Chromosome 6"/>
</dbReference>
<dbReference type="PaxDb" id="3218-PP1S309_36V6.1"/>
<reference evidence="10 12" key="2">
    <citation type="journal article" date="2018" name="Plant J.">
        <title>The Physcomitrella patens chromosome-scale assembly reveals moss genome structure and evolution.</title>
        <authorList>
            <person name="Lang D."/>
            <person name="Ullrich K.K."/>
            <person name="Murat F."/>
            <person name="Fuchs J."/>
            <person name="Jenkins J."/>
            <person name="Haas F.B."/>
            <person name="Piednoel M."/>
            <person name="Gundlach H."/>
            <person name="Van Bel M."/>
            <person name="Meyberg R."/>
            <person name="Vives C."/>
            <person name="Morata J."/>
            <person name="Symeonidi A."/>
            <person name="Hiss M."/>
            <person name="Muchero W."/>
            <person name="Kamisugi Y."/>
            <person name="Saleh O."/>
            <person name="Blanc G."/>
            <person name="Decker E.L."/>
            <person name="van Gessel N."/>
            <person name="Grimwood J."/>
            <person name="Hayes R.D."/>
            <person name="Graham S.W."/>
            <person name="Gunter L.E."/>
            <person name="McDaniel S.F."/>
            <person name="Hoernstein S.N.W."/>
            <person name="Larsson A."/>
            <person name="Li F.W."/>
            <person name="Perroud P.F."/>
            <person name="Phillips J."/>
            <person name="Ranjan P."/>
            <person name="Rokshar D.S."/>
            <person name="Rothfels C.J."/>
            <person name="Schneider L."/>
            <person name="Shu S."/>
            <person name="Stevenson D.W."/>
            <person name="Thummler F."/>
            <person name="Tillich M."/>
            <person name="Villarreal Aguilar J.C."/>
            <person name="Widiez T."/>
            <person name="Wong G.K."/>
            <person name="Wymore A."/>
            <person name="Zhang Y."/>
            <person name="Zimmer A.D."/>
            <person name="Quatrano R.S."/>
            <person name="Mayer K.F.X."/>
            <person name="Goodstein D."/>
            <person name="Casacuberta J.M."/>
            <person name="Vandepoele K."/>
            <person name="Reski R."/>
            <person name="Cuming A.C."/>
            <person name="Tuskan G.A."/>
            <person name="Maumus F."/>
            <person name="Salse J."/>
            <person name="Schmutz J."/>
            <person name="Rensing S.A."/>
        </authorList>
    </citation>
    <scope>NUCLEOTIDE SEQUENCE [LARGE SCALE GENOMIC DNA]</scope>
    <source>
        <strain evidence="11 12">cv. Gransden 2004</strain>
    </source>
</reference>
<dbReference type="GO" id="GO:0009834">
    <property type="term" value="P:plant-type secondary cell wall biogenesis"/>
    <property type="evidence" value="ECO:0000318"/>
    <property type="project" value="GO_Central"/>
</dbReference>
<dbReference type="EnsemblPlants" id="Pp3c6_520V3.1">
    <property type="protein sequence ID" value="Pp3c6_520V3.1"/>
    <property type="gene ID" value="Pp3c6_520"/>
</dbReference>
<protein>
    <recommendedName>
        <fullName evidence="8">Xyloglucan endotransglucosylase/hydrolase</fullName>
        <ecNumber evidence="8">2.4.1.207</ecNumber>
    </recommendedName>
</protein>
<proteinExistence type="inferred from homology"/>
<dbReference type="AlphaFoldDB" id="A0A2K1KDV3"/>
<dbReference type="Gramene" id="Pp3c6_520V3.2">
    <property type="protein sequence ID" value="Pp3c6_520V3.2"/>
    <property type="gene ID" value="Pp3c6_520"/>
</dbReference>
<reference evidence="10 12" key="1">
    <citation type="journal article" date="2008" name="Science">
        <title>The Physcomitrella genome reveals evolutionary insights into the conquest of land by plants.</title>
        <authorList>
            <person name="Rensing S."/>
            <person name="Lang D."/>
            <person name="Zimmer A."/>
            <person name="Terry A."/>
            <person name="Salamov A."/>
            <person name="Shapiro H."/>
            <person name="Nishiyama T."/>
            <person name="Perroud P.-F."/>
            <person name="Lindquist E."/>
            <person name="Kamisugi Y."/>
            <person name="Tanahashi T."/>
            <person name="Sakakibara K."/>
            <person name="Fujita T."/>
            <person name="Oishi K."/>
            <person name="Shin-I T."/>
            <person name="Kuroki Y."/>
            <person name="Toyoda A."/>
            <person name="Suzuki Y."/>
            <person name="Hashimoto A."/>
            <person name="Yamaguchi K."/>
            <person name="Sugano A."/>
            <person name="Kohara Y."/>
            <person name="Fujiyama A."/>
            <person name="Anterola A."/>
            <person name="Aoki S."/>
            <person name="Ashton N."/>
            <person name="Barbazuk W.B."/>
            <person name="Barker E."/>
            <person name="Bennetzen J."/>
            <person name="Bezanilla M."/>
            <person name="Blankenship R."/>
            <person name="Cho S.H."/>
            <person name="Dutcher S."/>
            <person name="Estelle M."/>
            <person name="Fawcett J.A."/>
            <person name="Gundlach H."/>
            <person name="Hanada K."/>
            <person name="Heyl A."/>
            <person name="Hicks K.A."/>
            <person name="Hugh J."/>
            <person name="Lohr M."/>
            <person name="Mayer K."/>
            <person name="Melkozernov A."/>
            <person name="Murata T."/>
            <person name="Nelson D."/>
            <person name="Pils B."/>
            <person name="Prigge M."/>
            <person name="Reiss B."/>
            <person name="Renner T."/>
            <person name="Rombauts S."/>
            <person name="Rushton P."/>
            <person name="Sanderfoot A."/>
            <person name="Schween G."/>
            <person name="Shiu S.-H."/>
            <person name="Stueber K."/>
            <person name="Theodoulou F.L."/>
            <person name="Tu H."/>
            <person name="Van de Peer Y."/>
            <person name="Verrier P.J."/>
            <person name="Waters E."/>
            <person name="Wood A."/>
            <person name="Yang L."/>
            <person name="Cove D."/>
            <person name="Cuming A."/>
            <person name="Hasebe M."/>
            <person name="Lucas S."/>
            <person name="Mishler D.B."/>
            <person name="Reski R."/>
            <person name="Grigoriev I."/>
            <person name="Quatrano R.S."/>
            <person name="Boore J.L."/>
        </authorList>
    </citation>
    <scope>NUCLEOTIDE SEQUENCE [LARGE SCALE GENOMIC DNA]</scope>
    <source>
        <strain evidence="11 12">cv. Gransden 2004</strain>
    </source>
</reference>
<evidence type="ECO:0000313" key="10">
    <source>
        <dbReference type="EMBL" id="PNR51955.1"/>
    </source>
</evidence>
<evidence type="ECO:0000256" key="1">
    <source>
        <dbReference type="ARBA" id="ARBA00022679"/>
    </source>
</evidence>
<keyword evidence="8" id="KW-0134">Cell wall</keyword>
<dbReference type="GO" id="GO:0071555">
    <property type="term" value="P:cell wall organization"/>
    <property type="evidence" value="ECO:0007669"/>
    <property type="project" value="UniProtKB-KW"/>
</dbReference>
<feature type="chain" id="PRO_5043074867" description="Xyloglucan endotransglucosylase/hydrolase" evidence="8">
    <location>
        <begin position="31"/>
        <end position="302"/>
    </location>
</feature>
<keyword evidence="8" id="KW-0052">Apoplast</keyword>
<dbReference type="InterPro" id="IPR016455">
    <property type="entry name" value="XTH"/>
</dbReference>
<keyword evidence="4" id="KW-0325">Glycoprotein</keyword>
<name>A0A2K1KDV3_PHYPA</name>
<feature type="active site" description="Nucleophile" evidence="6">
    <location>
        <position position="111"/>
    </location>
</feature>
<dbReference type="InterPro" id="IPR044791">
    <property type="entry name" value="Beta-glucanase/XTH"/>
</dbReference>
<evidence type="ECO:0000256" key="7">
    <source>
        <dbReference type="PIRSR" id="PIRSR005604-2"/>
    </source>
</evidence>
<evidence type="ECO:0000256" key="5">
    <source>
        <dbReference type="ARBA" id="ARBA00023295"/>
    </source>
</evidence>
<dbReference type="PROSITE" id="PS51762">
    <property type="entry name" value="GH16_2"/>
    <property type="match status" value="1"/>
</dbReference>
<sequence length="302" mass="34109">MEWSRSSYSQCLSILVLALCLSSLFITSHAQATSVRALEGQFNKWTPNNLKFSKDGRGVELVLDKYSAAGMGSKRSWLYGGFGAWIQLPAGNSAGTVTTLYMTSPGPHHCELDFEFLGNQTGEPFLLHTNVFVDGVGGREQQIYLGFDPSAAFHYYNFQWNKDLIVFYVDNTPVRMFRNLEGIVPRFKYPNHQAMGLFLSIWDGSSWATQGGRVKLDWIAAPFVATYQKFRLNGCVVESYDSDGIRKCQNTMWAAPGPNAQRLPTGRVRQMRAVRQNQVKYNYCDDRKRYPSAPPECAYNVL</sequence>
<keyword evidence="5 8" id="KW-0326">Glycosidase</keyword>
<dbReference type="SUPFAM" id="SSF49899">
    <property type="entry name" value="Concanavalin A-like lectins/glucanases"/>
    <property type="match status" value="1"/>
</dbReference>
<comment type="subcellular location">
    <subcellularLocation>
        <location evidence="8">Secreted</location>
        <location evidence="8">Cell wall</location>
    </subcellularLocation>
    <subcellularLocation>
        <location evidence="8">Secreted</location>
        <location evidence="8">Extracellular space</location>
        <location evidence="8">Apoplast</location>
    </subcellularLocation>
</comment>
<evidence type="ECO:0000256" key="3">
    <source>
        <dbReference type="ARBA" id="ARBA00023157"/>
    </source>
</evidence>
<keyword evidence="8" id="KW-0964">Secreted</keyword>
<dbReference type="GO" id="GO:0048046">
    <property type="term" value="C:apoplast"/>
    <property type="evidence" value="ECO:0007669"/>
    <property type="project" value="UniProtKB-SubCell"/>
</dbReference>
<evidence type="ECO:0000313" key="11">
    <source>
        <dbReference type="EnsemblPlants" id="Pp3c6_520V3.1"/>
    </source>
</evidence>
<dbReference type="GO" id="GO:0009505">
    <property type="term" value="C:plant-type cell wall"/>
    <property type="evidence" value="ECO:0000318"/>
    <property type="project" value="GO_Central"/>
</dbReference>
<dbReference type="Pfam" id="PF00722">
    <property type="entry name" value="Glyco_hydro_16"/>
    <property type="match status" value="1"/>
</dbReference>
<dbReference type="InterPro" id="IPR013320">
    <property type="entry name" value="ConA-like_dom_sf"/>
</dbReference>
<feature type="signal peptide" evidence="8">
    <location>
        <begin position="1"/>
        <end position="30"/>
    </location>
</feature>
<dbReference type="EC" id="2.4.1.207" evidence="8"/>
<gene>
    <name evidence="11" type="primary">LOC112283207</name>
    <name evidence="10" type="ORF">PHYPA_008329</name>
</gene>
<evidence type="ECO:0000313" key="12">
    <source>
        <dbReference type="Proteomes" id="UP000006727"/>
    </source>
</evidence>
<evidence type="ECO:0000256" key="2">
    <source>
        <dbReference type="ARBA" id="ARBA00022801"/>
    </source>
</evidence>
<keyword evidence="3" id="KW-1015">Disulfide bond</keyword>
<dbReference type="PIRSF" id="PIRSF005604">
    <property type="entry name" value="XET"/>
    <property type="match status" value="1"/>
</dbReference>
<dbReference type="KEGG" id="ppp:112283207"/>
<dbReference type="STRING" id="3218.A0A2K1KDV3"/>
<dbReference type="GO" id="GO:0010411">
    <property type="term" value="P:xyloglucan metabolic process"/>
    <property type="evidence" value="ECO:0000318"/>
    <property type="project" value="GO_Central"/>
</dbReference>
<dbReference type="InterPro" id="IPR000757">
    <property type="entry name" value="Beta-glucanase-like"/>
</dbReference>
<dbReference type="Gramene" id="Pp3c6_520V3.1">
    <property type="protein sequence ID" value="Pp3c6_520V3.1"/>
    <property type="gene ID" value="Pp3c6_520"/>
</dbReference>
<dbReference type="OrthoDB" id="4781at2759"/>
<keyword evidence="1 8" id="KW-0808">Transferase</keyword>
<comment type="PTM">
    <text evidence="8">Contains at least one intrachain disulfide bond essential for its enzymatic activity.</text>
</comment>
<keyword evidence="8" id="KW-0732">Signal</keyword>